<dbReference type="EMBL" id="CP111022">
    <property type="protein sequence ID" value="WAR19473.1"/>
    <property type="molecule type" value="Genomic_DNA"/>
</dbReference>
<feature type="disulfide bond" evidence="1">
    <location>
        <begin position="195"/>
        <end position="204"/>
    </location>
</feature>
<feature type="region of interest" description="Disordered" evidence="2">
    <location>
        <begin position="327"/>
        <end position="396"/>
    </location>
</feature>
<sequence>MSRSVFSACPPGLCSLDETSFFRNEYCDIKADTECDINVNCNGDGKCYFDQYTKNTTCICSEKRIGDMCQYNYTTFGMPCSSNLDCHSGVCIVAGPGDNRTNHCDCPLGLKGARCEQIDRQYLSESWECENEARAYIQGQYLGCSCKCGTVGQFCEEMDERAPYHYSCDNQLCKRGECVRFIGGWPKFFSYGCKCPNGFVGTFCQYPNTTGMPPRKPSRSQCPSMGKYPVCENGVSILQVIHTNTLAKQLTKFAKMEASVITMPLNVESCVNVGGGSSVIVVTETAAPIGAVLIKTVDVGLIVWRTNVGILNNAIYTVTGGGNATRINGAHNGYQPETRSTPTHTSDAQARQTIEQLNANNNVNTSQNSTHTESNNDPPSYEEVCQPPPTYSDVLR</sequence>
<evidence type="ECO:0000259" key="3">
    <source>
        <dbReference type="PROSITE" id="PS50026"/>
    </source>
</evidence>
<protein>
    <recommendedName>
        <fullName evidence="3">EGF-like domain-containing protein</fullName>
    </recommendedName>
</protein>
<accession>A0ABY7FBC8</accession>
<evidence type="ECO:0000256" key="2">
    <source>
        <dbReference type="SAM" id="MobiDB-lite"/>
    </source>
</evidence>
<reference evidence="4" key="1">
    <citation type="submission" date="2022-11" db="EMBL/GenBank/DDBJ databases">
        <title>Centuries of genome instability and evolution in soft-shell clam transmissible cancer (bioRxiv).</title>
        <authorList>
            <person name="Hart S.F.M."/>
            <person name="Yonemitsu M.A."/>
            <person name="Giersch R.M."/>
            <person name="Beal B.F."/>
            <person name="Arriagada G."/>
            <person name="Davis B.W."/>
            <person name="Ostrander E.A."/>
            <person name="Goff S.P."/>
            <person name="Metzger M.J."/>
        </authorList>
    </citation>
    <scope>NUCLEOTIDE SEQUENCE</scope>
    <source>
        <strain evidence="4">MELC-2E11</strain>
        <tissue evidence="4">Siphon/mantle</tissue>
    </source>
</reference>
<dbReference type="InterPro" id="IPR000742">
    <property type="entry name" value="EGF"/>
</dbReference>
<evidence type="ECO:0000313" key="4">
    <source>
        <dbReference type="EMBL" id="WAR19473.1"/>
    </source>
</evidence>
<dbReference type="PROSITE" id="PS00022">
    <property type="entry name" value="EGF_1"/>
    <property type="match status" value="3"/>
</dbReference>
<keyword evidence="5" id="KW-1185">Reference proteome</keyword>
<dbReference type="SMART" id="SM00181">
    <property type="entry name" value="EGF"/>
    <property type="match status" value="3"/>
</dbReference>
<organism evidence="4 5">
    <name type="scientific">Mya arenaria</name>
    <name type="common">Soft-shell clam</name>
    <dbReference type="NCBI Taxonomy" id="6604"/>
    <lineage>
        <taxon>Eukaryota</taxon>
        <taxon>Metazoa</taxon>
        <taxon>Spiralia</taxon>
        <taxon>Lophotrochozoa</taxon>
        <taxon>Mollusca</taxon>
        <taxon>Bivalvia</taxon>
        <taxon>Autobranchia</taxon>
        <taxon>Heteroconchia</taxon>
        <taxon>Euheterodonta</taxon>
        <taxon>Imparidentia</taxon>
        <taxon>Neoheterodontei</taxon>
        <taxon>Myida</taxon>
        <taxon>Myoidea</taxon>
        <taxon>Myidae</taxon>
        <taxon>Mya</taxon>
    </lineage>
</organism>
<dbReference type="Proteomes" id="UP001164746">
    <property type="component" value="Chromosome 11"/>
</dbReference>
<feature type="compositionally biased region" description="Polar residues" evidence="2">
    <location>
        <begin position="335"/>
        <end position="357"/>
    </location>
</feature>
<evidence type="ECO:0000256" key="1">
    <source>
        <dbReference type="PROSITE-ProRule" id="PRU00076"/>
    </source>
</evidence>
<dbReference type="PROSITE" id="PS50026">
    <property type="entry name" value="EGF_3"/>
    <property type="match status" value="3"/>
</dbReference>
<keyword evidence="1" id="KW-0245">EGF-like domain</keyword>
<feature type="domain" description="EGF-like" evidence="3">
    <location>
        <begin position="31"/>
        <end position="70"/>
    </location>
</feature>
<comment type="caution">
    <text evidence="1">Lacks conserved residue(s) required for the propagation of feature annotation.</text>
</comment>
<feature type="domain" description="EGF-like" evidence="3">
    <location>
        <begin position="76"/>
        <end position="116"/>
    </location>
</feature>
<dbReference type="Gene3D" id="2.10.25.10">
    <property type="entry name" value="Laminin"/>
    <property type="match status" value="1"/>
</dbReference>
<dbReference type="PROSITE" id="PS01186">
    <property type="entry name" value="EGF_2"/>
    <property type="match status" value="1"/>
</dbReference>
<feature type="disulfide bond" evidence="1">
    <location>
        <begin position="60"/>
        <end position="69"/>
    </location>
</feature>
<evidence type="ECO:0000313" key="5">
    <source>
        <dbReference type="Proteomes" id="UP001164746"/>
    </source>
</evidence>
<feature type="non-terminal residue" evidence="4">
    <location>
        <position position="1"/>
    </location>
</feature>
<gene>
    <name evidence="4" type="ORF">MAR_001311</name>
</gene>
<keyword evidence="1" id="KW-1015">Disulfide bond</keyword>
<feature type="disulfide bond" evidence="1">
    <location>
        <begin position="168"/>
        <end position="178"/>
    </location>
</feature>
<feature type="compositionally biased region" description="Low complexity" evidence="2">
    <location>
        <begin position="358"/>
        <end position="370"/>
    </location>
</feature>
<name>A0ABY7FBC8_MYAAR</name>
<feature type="domain" description="EGF-like" evidence="3">
    <location>
        <begin position="164"/>
        <end position="205"/>
    </location>
</feature>
<feature type="disulfide bond" evidence="1">
    <location>
        <begin position="106"/>
        <end position="115"/>
    </location>
</feature>
<proteinExistence type="predicted"/>
<feature type="disulfide bond" evidence="1">
    <location>
        <begin position="41"/>
        <end position="58"/>
    </location>
</feature>